<evidence type="ECO:0000256" key="10">
    <source>
        <dbReference type="SAM" id="Coils"/>
    </source>
</evidence>
<feature type="compositionally biased region" description="Polar residues" evidence="11">
    <location>
        <begin position="786"/>
        <end position="801"/>
    </location>
</feature>
<feature type="compositionally biased region" description="Basic and acidic residues" evidence="11">
    <location>
        <begin position="179"/>
        <end position="190"/>
    </location>
</feature>
<feature type="region of interest" description="Disordered" evidence="11">
    <location>
        <begin position="770"/>
        <end position="803"/>
    </location>
</feature>
<keyword evidence="7" id="KW-0406">Ion transport</keyword>
<feature type="region of interest" description="Disordered" evidence="11">
    <location>
        <begin position="166"/>
        <end position="238"/>
    </location>
</feature>
<dbReference type="InterPro" id="IPR027359">
    <property type="entry name" value="Volt_channel_dom_sf"/>
</dbReference>
<dbReference type="GO" id="GO:0030171">
    <property type="term" value="F:voltage-gated proton channel activity"/>
    <property type="evidence" value="ECO:0007669"/>
    <property type="project" value="InterPro"/>
</dbReference>
<keyword evidence="8 12" id="KW-0472">Membrane</keyword>
<protein>
    <recommendedName>
        <fullName evidence="15">Voltage-gated hydrogen channel 1</fullName>
    </recommendedName>
</protein>
<accession>A0A433TEL2</accession>
<feature type="compositionally biased region" description="Basic residues" evidence="11">
    <location>
        <begin position="207"/>
        <end position="217"/>
    </location>
</feature>
<evidence type="ECO:0000256" key="9">
    <source>
        <dbReference type="ARBA" id="ARBA00023303"/>
    </source>
</evidence>
<keyword evidence="14" id="KW-1185">Reference proteome</keyword>
<keyword evidence="5" id="KW-0851">Voltage-gated channel</keyword>
<dbReference type="GO" id="GO:0034702">
    <property type="term" value="C:monoatomic ion channel complex"/>
    <property type="evidence" value="ECO:0007669"/>
    <property type="project" value="UniProtKB-KW"/>
</dbReference>
<comment type="subcellular location">
    <subcellularLocation>
        <location evidence="1">Cell membrane</location>
        <topology evidence="1">Multi-pass membrane protein</topology>
    </subcellularLocation>
</comment>
<evidence type="ECO:0000256" key="1">
    <source>
        <dbReference type="ARBA" id="ARBA00004651"/>
    </source>
</evidence>
<feature type="region of interest" description="Disordered" evidence="11">
    <location>
        <begin position="629"/>
        <end position="725"/>
    </location>
</feature>
<reference evidence="13 14" key="1">
    <citation type="submission" date="2019-01" db="EMBL/GenBank/DDBJ databases">
        <title>A draft genome assembly of the solar-powered sea slug Elysia chlorotica.</title>
        <authorList>
            <person name="Cai H."/>
            <person name="Li Q."/>
            <person name="Fang X."/>
            <person name="Li J."/>
            <person name="Curtis N.E."/>
            <person name="Altenburger A."/>
            <person name="Shibata T."/>
            <person name="Feng M."/>
            <person name="Maeda T."/>
            <person name="Schwartz J.A."/>
            <person name="Shigenobu S."/>
            <person name="Lundholm N."/>
            <person name="Nishiyama T."/>
            <person name="Yang H."/>
            <person name="Hasebe M."/>
            <person name="Li S."/>
            <person name="Pierce S.K."/>
            <person name="Wang J."/>
        </authorList>
    </citation>
    <scope>NUCLEOTIDE SEQUENCE [LARGE SCALE GENOMIC DNA]</scope>
    <source>
        <strain evidence="13">EC2010</strain>
        <tissue evidence="13">Whole organism of an adult</tissue>
    </source>
</reference>
<dbReference type="GO" id="GO:0005886">
    <property type="term" value="C:plasma membrane"/>
    <property type="evidence" value="ECO:0007669"/>
    <property type="project" value="UniProtKB-SubCell"/>
</dbReference>
<feature type="region of interest" description="Disordered" evidence="11">
    <location>
        <begin position="879"/>
        <end position="1049"/>
    </location>
</feature>
<feature type="compositionally biased region" description="Polar residues" evidence="11">
    <location>
        <begin position="938"/>
        <end position="957"/>
    </location>
</feature>
<keyword evidence="2" id="KW-0813">Transport</keyword>
<feature type="region of interest" description="Disordered" evidence="11">
    <location>
        <begin position="353"/>
        <end position="386"/>
    </location>
</feature>
<evidence type="ECO:0000256" key="7">
    <source>
        <dbReference type="ARBA" id="ARBA00023065"/>
    </source>
</evidence>
<keyword evidence="3" id="KW-1003">Cell membrane</keyword>
<dbReference type="Proteomes" id="UP000271974">
    <property type="component" value="Unassembled WGS sequence"/>
</dbReference>
<evidence type="ECO:0000256" key="2">
    <source>
        <dbReference type="ARBA" id="ARBA00022448"/>
    </source>
</evidence>
<feature type="transmembrane region" description="Helical" evidence="12">
    <location>
        <begin position="442"/>
        <end position="459"/>
    </location>
</feature>
<evidence type="ECO:0000256" key="3">
    <source>
        <dbReference type="ARBA" id="ARBA00022475"/>
    </source>
</evidence>
<feature type="compositionally biased region" description="Acidic residues" evidence="11">
    <location>
        <begin position="700"/>
        <end position="720"/>
    </location>
</feature>
<dbReference type="EMBL" id="RQTK01000416">
    <property type="protein sequence ID" value="RUS80008.1"/>
    <property type="molecule type" value="Genomic_DNA"/>
</dbReference>
<feature type="coiled-coil region" evidence="10">
    <location>
        <begin position="501"/>
        <end position="528"/>
    </location>
</feature>
<comment type="caution">
    <text evidence="13">The sequence shown here is derived from an EMBL/GenBank/DDBJ whole genome shotgun (WGS) entry which is preliminary data.</text>
</comment>
<keyword evidence="6 12" id="KW-1133">Transmembrane helix</keyword>
<feature type="compositionally biased region" description="Low complexity" evidence="11">
    <location>
        <begin position="975"/>
        <end position="988"/>
    </location>
</feature>
<dbReference type="Gene3D" id="1.20.120.350">
    <property type="entry name" value="Voltage-gated potassium channels. Chain C"/>
    <property type="match status" value="1"/>
</dbReference>
<keyword evidence="9" id="KW-0407">Ion channel</keyword>
<dbReference type="PANTHER" id="PTHR46480">
    <property type="entry name" value="F20B24.22"/>
    <property type="match status" value="1"/>
</dbReference>
<evidence type="ECO:0000313" key="14">
    <source>
        <dbReference type="Proteomes" id="UP000271974"/>
    </source>
</evidence>
<feature type="compositionally biased region" description="Gly residues" evidence="11">
    <location>
        <begin position="370"/>
        <end position="382"/>
    </location>
</feature>
<dbReference type="PANTHER" id="PTHR46480:SF1">
    <property type="entry name" value="VOLTAGE-GATED HYDROGEN CHANNEL 1"/>
    <property type="match status" value="1"/>
</dbReference>
<dbReference type="OrthoDB" id="427456at2759"/>
<gene>
    <name evidence="13" type="ORF">EGW08_012242</name>
</gene>
<evidence type="ECO:0000256" key="6">
    <source>
        <dbReference type="ARBA" id="ARBA00022989"/>
    </source>
</evidence>
<keyword evidence="4 12" id="KW-0812">Transmembrane</keyword>
<feature type="compositionally biased region" description="Polar residues" evidence="11">
    <location>
        <begin position="629"/>
        <end position="641"/>
    </location>
</feature>
<evidence type="ECO:0000256" key="5">
    <source>
        <dbReference type="ARBA" id="ARBA00022882"/>
    </source>
</evidence>
<keyword evidence="10" id="KW-0175">Coiled coil</keyword>
<evidence type="ECO:0008006" key="15">
    <source>
        <dbReference type="Google" id="ProtNLM"/>
    </source>
</evidence>
<dbReference type="AlphaFoldDB" id="A0A433TEL2"/>
<feature type="compositionally biased region" description="Polar residues" evidence="11">
    <location>
        <begin position="1014"/>
        <end position="1033"/>
    </location>
</feature>
<feature type="compositionally biased region" description="Polar residues" evidence="11">
    <location>
        <begin position="895"/>
        <end position="928"/>
    </location>
</feature>
<sequence length="1081" mass="118706">MSSAMTSAQSVTVKMMTRITMLRKRGEKFLGSKYIVILVIILTVTDCALVIAELILDLYSVKHEKKLYSESLDAKTEKEETLLTTEKQTFNFITGLKDRYPEYVKETESVATIFNRIADSSIVWNGSDRCACYQKANSSDQSTETGISEFQLPLTHLPSSPLSIHKPVMRGFDTGNGPHQDRTASDEHVYRKTVIVQGDPGNSSRKNATRHRHRRRSQRESPFNNPFRVESETHHLSSPTSTEGILRLLPENITEGILRLLPENIRDVYRAKLDRLLAYTAHGFQTCVARVFKTARKYTIPLLYEFVNRSGENTPSSRPLRRKFGDAGDVNLEASVKPHNTIYILTSKDTDQNDYVQRQKESPRKKRDTGGGGTASHGGGSRGDGKHIVELSMRREMHHTRELEIAHKLHYASVFVVSVLLVMVIMKVICKGKNFLKRKIEVFDAVVVVTSVVVDLIFIKGLTEFAVDETIFVLALLLPWRVIRVVNSLVMAVIDHEHVKLRLLYSRKKKLDKTVESLRNETDELKGMIQDVRQFCIKEGIESTKIDGLLGKFAPRRRKDSKFYTLVKLVMSTASINNNDQDSVSSSSMENDLRDYANRQSVLNEASNDVTVSSLRQYLSVPFFSTSLPGPGSSAVSSDQESVGGADSGISKPSIFITSPPSDEKMAPSPSDVDVELGRGRQSPFGSDMDGSIGSVGSDGDAEDGEFSDVFEEEEEEGEGLSERKHFLSYNDQDCFADNEFEDPHSKTEVAFYLGSRASLNNLTFPEDSTVSSSAPAACDTAAQGDWSSGQNEPGNSTTPNGGAVNGSDLIFIPDENLKPQQFGRFLTVPLCTVPASVVTTTAIFSNSNNNNTDNFACGLHKTDSAVSSSQVTMQNATLQNDKSMIPNDPESKISPVTSNSLPSKEASVSTECGSLSNNDSTPVQKLSTSDERRKRFASSSPPKITSSFDVKDSPNSGEDAVNPCTLLLPRESSDASSGSRARSESPGVSAMSLLKVPGCDNRRRSVDSPGESMDNSQGEGLRGVSSSKSMNDMTADGNGNPFANNVGRDGKILRSSCLSLNSARHKRRGKSPHRVSFKVS</sequence>
<evidence type="ECO:0000256" key="8">
    <source>
        <dbReference type="ARBA" id="ARBA00023136"/>
    </source>
</evidence>
<evidence type="ECO:0000256" key="12">
    <source>
        <dbReference type="SAM" id="Phobius"/>
    </source>
</evidence>
<evidence type="ECO:0000256" key="11">
    <source>
        <dbReference type="SAM" id="MobiDB-lite"/>
    </source>
</evidence>
<evidence type="ECO:0000256" key="4">
    <source>
        <dbReference type="ARBA" id="ARBA00022692"/>
    </source>
</evidence>
<feature type="compositionally biased region" description="Low complexity" evidence="11">
    <location>
        <begin position="686"/>
        <end position="699"/>
    </location>
</feature>
<feature type="transmembrane region" description="Helical" evidence="12">
    <location>
        <begin position="409"/>
        <end position="430"/>
    </location>
</feature>
<dbReference type="InterPro" id="IPR031846">
    <property type="entry name" value="Hvcn1"/>
</dbReference>
<name>A0A433TEL2_ELYCH</name>
<proteinExistence type="predicted"/>
<organism evidence="13 14">
    <name type="scientific">Elysia chlorotica</name>
    <name type="common">Eastern emerald elysia</name>
    <name type="synonym">Sea slug</name>
    <dbReference type="NCBI Taxonomy" id="188477"/>
    <lineage>
        <taxon>Eukaryota</taxon>
        <taxon>Metazoa</taxon>
        <taxon>Spiralia</taxon>
        <taxon>Lophotrochozoa</taxon>
        <taxon>Mollusca</taxon>
        <taxon>Gastropoda</taxon>
        <taxon>Heterobranchia</taxon>
        <taxon>Euthyneura</taxon>
        <taxon>Panpulmonata</taxon>
        <taxon>Sacoglossa</taxon>
        <taxon>Placobranchoidea</taxon>
        <taxon>Plakobranchidae</taxon>
        <taxon>Elysia</taxon>
    </lineage>
</organism>
<evidence type="ECO:0000313" key="13">
    <source>
        <dbReference type="EMBL" id="RUS80008.1"/>
    </source>
</evidence>